<feature type="transmembrane region" description="Helical" evidence="7">
    <location>
        <begin position="273"/>
        <end position="293"/>
    </location>
</feature>
<dbReference type="Pfam" id="PF07690">
    <property type="entry name" value="MFS_1"/>
    <property type="match status" value="1"/>
</dbReference>
<dbReference type="SUPFAM" id="SSF103473">
    <property type="entry name" value="MFS general substrate transporter"/>
    <property type="match status" value="1"/>
</dbReference>
<evidence type="ECO:0000256" key="3">
    <source>
        <dbReference type="ARBA" id="ARBA00022692"/>
    </source>
</evidence>
<dbReference type="CDD" id="cd17502">
    <property type="entry name" value="MFS_Azr1_MDR_like"/>
    <property type="match status" value="1"/>
</dbReference>
<proteinExistence type="inferred from homology"/>
<dbReference type="RefSeq" id="XP_070917865.1">
    <property type="nucleotide sequence ID" value="XM_071061764.1"/>
</dbReference>
<evidence type="ECO:0000259" key="8">
    <source>
        <dbReference type="PROSITE" id="PS50850"/>
    </source>
</evidence>
<gene>
    <name evidence="9" type="ORF">MFIFM68171_06344</name>
</gene>
<evidence type="ECO:0000313" key="10">
    <source>
        <dbReference type="Proteomes" id="UP001628179"/>
    </source>
</evidence>
<dbReference type="PROSITE" id="PS50850">
    <property type="entry name" value="MFS"/>
    <property type="match status" value="1"/>
</dbReference>
<reference evidence="9 10" key="1">
    <citation type="submission" date="2024-09" db="EMBL/GenBank/DDBJ databases">
        <title>Itraconazole resistance in Madurella fahalii resulting from another homologue of gene encoding cytochrome P450 14-alpha sterol demethylase (CYP51).</title>
        <authorList>
            <person name="Yoshioka I."/>
            <person name="Fahal A.H."/>
            <person name="Kaneko S."/>
            <person name="Yaguchi T."/>
        </authorList>
    </citation>
    <scope>NUCLEOTIDE SEQUENCE [LARGE SCALE GENOMIC DNA]</scope>
    <source>
        <strain evidence="9 10">IFM 68171</strain>
    </source>
</reference>
<dbReference type="PANTHER" id="PTHR23501">
    <property type="entry name" value="MAJOR FACILITATOR SUPERFAMILY"/>
    <property type="match status" value="1"/>
</dbReference>
<feature type="domain" description="Major facilitator superfamily (MFS) profile" evidence="8">
    <location>
        <begin position="46"/>
        <end position="535"/>
    </location>
</feature>
<evidence type="ECO:0000256" key="1">
    <source>
        <dbReference type="ARBA" id="ARBA00004141"/>
    </source>
</evidence>
<evidence type="ECO:0000256" key="6">
    <source>
        <dbReference type="SAM" id="MobiDB-lite"/>
    </source>
</evidence>
<dbReference type="Proteomes" id="UP001628179">
    <property type="component" value="Unassembled WGS sequence"/>
</dbReference>
<name>A0ABQ0GEE6_9PEZI</name>
<dbReference type="PANTHER" id="PTHR23501:SF193">
    <property type="entry name" value="MULTIDRUG TRANSPORTER, PUTATIVE (AFU_ORTHOLOGUE AFUA_8G00940)-RELATED"/>
    <property type="match status" value="1"/>
</dbReference>
<dbReference type="InterPro" id="IPR020846">
    <property type="entry name" value="MFS_dom"/>
</dbReference>
<feature type="transmembrane region" description="Helical" evidence="7">
    <location>
        <begin position="238"/>
        <end position="261"/>
    </location>
</feature>
<feature type="transmembrane region" description="Helical" evidence="7">
    <location>
        <begin position="168"/>
        <end position="187"/>
    </location>
</feature>
<evidence type="ECO:0000256" key="7">
    <source>
        <dbReference type="SAM" id="Phobius"/>
    </source>
</evidence>
<dbReference type="EMBL" id="BAAFSV010000003">
    <property type="protein sequence ID" value="GAB1316134.1"/>
    <property type="molecule type" value="Genomic_DNA"/>
</dbReference>
<feature type="transmembrane region" description="Helical" evidence="7">
    <location>
        <begin position="375"/>
        <end position="395"/>
    </location>
</feature>
<dbReference type="InterPro" id="IPR011701">
    <property type="entry name" value="MFS"/>
</dbReference>
<accession>A0ABQ0GEE6</accession>
<comment type="subcellular location">
    <subcellularLocation>
        <location evidence="1">Membrane</location>
        <topology evidence="1">Multi-pass membrane protein</topology>
    </subcellularLocation>
</comment>
<feature type="transmembrane region" description="Helical" evidence="7">
    <location>
        <begin position="314"/>
        <end position="335"/>
    </location>
</feature>
<evidence type="ECO:0000256" key="4">
    <source>
        <dbReference type="ARBA" id="ARBA00022989"/>
    </source>
</evidence>
<sequence>MNVTPQRSKRSVDEKPDSSSTEVAKDAAMGPVDDAQYVTGMKLAILAASVTVVVFLMMTDASIISTAIPRITDEFRSLPDVGWYTSIYQLGNAVLQPLMGKIYSKFSAKATFLAFFGIFEIGSLICGATTSSTMLIVGRAIAGAGSAGLMNGALIISASAVPLDKLPSLTGVIMGLSQLGIVFGPLVGGAFTSYTTWRWAFYINLPIGAVVALAILLLKIPDRCEKPSPLIVLKRLHLELDLIGFALIAPAAVQLLLALHWGGSQYAWDSPTIVGLLCGTGGTTLVWLLWNWCGGKEALIPFSMIKQRTVWSAALTQCFLLTTVYCASFFLPIYFQAVHGASPMMSGVYMLASILSQLLMAIVAGVLVERTGYAIPYGMAAGVIGAITNGLYSTLSPTTPTALWVVYQVVNGIGRGLGMQMPVLAVQAVLAPADLAVGVSIVVFAQSLGNAIALAVSDAIFEGSLEAELRNRVPQADSAAIITAGATHFRSVVNEWDLPGVLMAYSIAIGRIFYLGAGVTGLAVFTSLFLGWVDIRKKKKADRDPEQPETGSG</sequence>
<keyword evidence="5 7" id="KW-0472">Membrane</keyword>
<protein>
    <submittedName>
        <fullName evidence="9">Efflux pump afoB</fullName>
    </submittedName>
</protein>
<evidence type="ECO:0000313" key="9">
    <source>
        <dbReference type="EMBL" id="GAB1316134.1"/>
    </source>
</evidence>
<keyword evidence="3 7" id="KW-0812">Transmembrane</keyword>
<organism evidence="9 10">
    <name type="scientific">Madurella fahalii</name>
    <dbReference type="NCBI Taxonomy" id="1157608"/>
    <lineage>
        <taxon>Eukaryota</taxon>
        <taxon>Fungi</taxon>
        <taxon>Dikarya</taxon>
        <taxon>Ascomycota</taxon>
        <taxon>Pezizomycotina</taxon>
        <taxon>Sordariomycetes</taxon>
        <taxon>Sordariomycetidae</taxon>
        <taxon>Sordariales</taxon>
        <taxon>Sordariales incertae sedis</taxon>
        <taxon>Madurella</taxon>
    </lineage>
</organism>
<comment type="caution">
    <text evidence="9">The sequence shown here is derived from an EMBL/GenBank/DDBJ whole genome shotgun (WGS) entry which is preliminary data.</text>
</comment>
<dbReference type="Gene3D" id="1.20.1250.20">
    <property type="entry name" value="MFS general substrate transporter like domains"/>
    <property type="match status" value="2"/>
</dbReference>
<dbReference type="GeneID" id="98177087"/>
<feature type="transmembrane region" description="Helical" evidence="7">
    <location>
        <begin position="512"/>
        <end position="533"/>
    </location>
</feature>
<comment type="similarity">
    <text evidence="2">Belongs to the major facilitator superfamily. TCR/Tet family.</text>
</comment>
<feature type="transmembrane region" description="Helical" evidence="7">
    <location>
        <begin position="43"/>
        <end position="69"/>
    </location>
</feature>
<dbReference type="InterPro" id="IPR036259">
    <property type="entry name" value="MFS_trans_sf"/>
</dbReference>
<feature type="transmembrane region" description="Helical" evidence="7">
    <location>
        <begin position="110"/>
        <end position="130"/>
    </location>
</feature>
<feature type="transmembrane region" description="Helical" evidence="7">
    <location>
        <begin position="136"/>
        <end position="156"/>
    </location>
</feature>
<keyword evidence="4 7" id="KW-1133">Transmembrane helix</keyword>
<feature type="region of interest" description="Disordered" evidence="6">
    <location>
        <begin position="1"/>
        <end position="25"/>
    </location>
</feature>
<keyword evidence="10" id="KW-1185">Reference proteome</keyword>
<evidence type="ECO:0000256" key="5">
    <source>
        <dbReference type="ARBA" id="ARBA00023136"/>
    </source>
</evidence>
<evidence type="ECO:0000256" key="2">
    <source>
        <dbReference type="ARBA" id="ARBA00007520"/>
    </source>
</evidence>
<feature type="transmembrane region" description="Helical" evidence="7">
    <location>
        <begin position="199"/>
        <end position="218"/>
    </location>
</feature>
<feature type="transmembrane region" description="Helical" evidence="7">
    <location>
        <begin position="347"/>
        <end position="368"/>
    </location>
</feature>